<organism evidence="1 2">
    <name type="scientific">Acanthoscelides obtectus</name>
    <name type="common">Bean weevil</name>
    <name type="synonym">Bruchus obtectus</name>
    <dbReference type="NCBI Taxonomy" id="200917"/>
    <lineage>
        <taxon>Eukaryota</taxon>
        <taxon>Metazoa</taxon>
        <taxon>Ecdysozoa</taxon>
        <taxon>Arthropoda</taxon>
        <taxon>Hexapoda</taxon>
        <taxon>Insecta</taxon>
        <taxon>Pterygota</taxon>
        <taxon>Neoptera</taxon>
        <taxon>Endopterygota</taxon>
        <taxon>Coleoptera</taxon>
        <taxon>Polyphaga</taxon>
        <taxon>Cucujiformia</taxon>
        <taxon>Chrysomeloidea</taxon>
        <taxon>Chrysomelidae</taxon>
        <taxon>Bruchinae</taxon>
        <taxon>Bruchini</taxon>
        <taxon>Acanthoscelides</taxon>
    </lineage>
</organism>
<gene>
    <name evidence="1" type="ORF">ACAOBT_LOCUS28856</name>
</gene>
<dbReference type="AlphaFoldDB" id="A0A9P0LZ32"/>
<comment type="caution">
    <text evidence="1">The sequence shown here is derived from an EMBL/GenBank/DDBJ whole genome shotgun (WGS) entry which is preliminary data.</text>
</comment>
<name>A0A9P0LZ32_ACAOB</name>
<proteinExistence type="predicted"/>
<evidence type="ECO:0000313" key="1">
    <source>
        <dbReference type="EMBL" id="CAH2006010.1"/>
    </source>
</evidence>
<dbReference type="Proteomes" id="UP001152888">
    <property type="component" value="Unassembled WGS sequence"/>
</dbReference>
<reference evidence="1" key="1">
    <citation type="submission" date="2022-03" db="EMBL/GenBank/DDBJ databases">
        <authorList>
            <person name="Sayadi A."/>
        </authorList>
    </citation>
    <scope>NUCLEOTIDE SEQUENCE</scope>
</reference>
<protein>
    <submittedName>
        <fullName evidence="1">Uncharacterized protein</fullName>
    </submittedName>
</protein>
<sequence length="42" mass="4940">MMVLTISAQEFPERSLQFVWTSSPHRNRKRFDCSKCPEIIGI</sequence>
<accession>A0A9P0LZ32</accession>
<evidence type="ECO:0000313" key="2">
    <source>
        <dbReference type="Proteomes" id="UP001152888"/>
    </source>
</evidence>
<dbReference type="EMBL" id="CAKOFQ010007665">
    <property type="protein sequence ID" value="CAH2006010.1"/>
    <property type="molecule type" value="Genomic_DNA"/>
</dbReference>
<keyword evidence="2" id="KW-1185">Reference proteome</keyword>